<reference evidence="2 3" key="1">
    <citation type="journal article" date="2020" name="ISME J.">
        <title>Uncovering the hidden diversity of litter-decomposition mechanisms in mushroom-forming fungi.</title>
        <authorList>
            <person name="Floudas D."/>
            <person name="Bentzer J."/>
            <person name="Ahren D."/>
            <person name="Johansson T."/>
            <person name="Persson P."/>
            <person name="Tunlid A."/>
        </authorList>
    </citation>
    <scope>NUCLEOTIDE SEQUENCE [LARGE SCALE GENOMIC DNA]</scope>
    <source>
        <strain evidence="2 3">CBS 101986</strain>
    </source>
</reference>
<gene>
    <name evidence="2" type="ORF">D9619_002172</name>
</gene>
<evidence type="ECO:0000256" key="1">
    <source>
        <dbReference type="SAM" id="SignalP"/>
    </source>
</evidence>
<evidence type="ECO:0000313" key="2">
    <source>
        <dbReference type="EMBL" id="KAF5320700.1"/>
    </source>
</evidence>
<organism evidence="2 3">
    <name type="scientific">Psilocybe cf. subviscida</name>
    <dbReference type="NCBI Taxonomy" id="2480587"/>
    <lineage>
        <taxon>Eukaryota</taxon>
        <taxon>Fungi</taxon>
        <taxon>Dikarya</taxon>
        <taxon>Basidiomycota</taxon>
        <taxon>Agaricomycotina</taxon>
        <taxon>Agaricomycetes</taxon>
        <taxon>Agaricomycetidae</taxon>
        <taxon>Agaricales</taxon>
        <taxon>Agaricineae</taxon>
        <taxon>Strophariaceae</taxon>
        <taxon>Psilocybe</taxon>
    </lineage>
</organism>
<dbReference type="AlphaFoldDB" id="A0A8H5BCH4"/>
<name>A0A8H5BCH4_9AGAR</name>
<evidence type="ECO:0000313" key="3">
    <source>
        <dbReference type="Proteomes" id="UP000567179"/>
    </source>
</evidence>
<dbReference type="Proteomes" id="UP000567179">
    <property type="component" value="Unassembled WGS sequence"/>
</dbReference>
<sequence>MRSFTSLPLLAFVFASVSTLVGAAAVDDQCRAEMCMGGQNEVARALPADPVVNVAREPLTNAERLSRGLPPKAPTRRFHAARTQASPSPQNSFTGKIEVRNTDGGAVLGWLSTATSDAGNIKPTTNEGEAMKFTFTLDFGATSGSQVRVNMQNSPGPLLGLVEGRDNANPDIGADSFQYMYLNGISLPGSSPGSSPTAQTSVYSTKNSVTKHAETDIWTIDTVSGAMSVQWINSDGSAPATYLFLQSNYVYAGGSPSKFHDRYPAPVTTVSFKFVADA</sequence>
<proteinExistence type="predicted"/>
<dbReference type="OrthoDB" id="4584900at2759"/>
<keyword evidence="1" id="KW-0732">Signal</keyword>
<accession>A0A8H5BCH4</accession>
<keyword evidence="3" id="KW-1185">Reference proteome</keyword>
<protein>
    <submittedName>
        <fullName evidence="2">Uncharacterized protein</fullName>
    </submittedName>
</protein>
<comment type="caution">
    <text evidence="2">The sequence shown here is derived from an EMBL/GenBank/DDBJ whole genome shotgun (WGS) entry which is preliminary data.</text>
</comment>
<feature type="signal peptide" evidence="1">
    <location>
        <begin position="1"/>
        <end position="23"/>
    </location>
</feature>
<dbReference type="EMBL" id="JAACJJ010000028">
    <property type="protein sequence ID" value="KAF5320700.1"/>
    <property type="molecule type" value="Genomic_DNA"/>
</dbReference>
<feature type="chain" id="PRO_5034962068" evidence="1">
    <location>
        <begin position="24"/>
        <end position="278"/>
    </location>
</feature>